<keyword evidence="3" id="KW-1185">Reference proteome</keyword>
<dbReference type="InterPro" id="IPR036691">
    <property type="entry name" value="Endo/exonu/phosph_ase_sf"/>
</dbReference>
<organism evidence="2 3">
    <name type="scientific">Parnassius mnemosyne</name>
    <name type="common">clouded apollo</name>
    <dbReference type="NCBI Taxonomy" id="213953"/>
    <lineage>
        <taxon>Eukaryota</taxon>
        <taxon>Metazoa</taxon>
        <taxon>Ecdysozoa</taxon>
        <taxon>Arthropoda</taxon>
        <taxon>Hexapoda</taxon>
        <taxon>Insecta</taxon>
        <taxon>Pterygota</taxon>
        <taxon>Neoptera</taxon>
        <taxon>Endopterygota</taxon>
        <taxon>Lepidoptera</taxon>
        <taxon>Glossata</taxon>
        <taxon>Ditrysia</taxon>
        <taxon>Papilionoidea</taxon>
        <taxon>Papilionidae</taxon>
        <taxon>Parnassiinae</taxon>
        <taxon>Parnassini</taxon>
        <taxon>Parnassius</taxon>
        <taxon>Driopa</taxon>
    </lineage>
</organism>
<dbReference type="PANTHER" id="PTHR33273:SF4">
    <property type="entry name" value="ENDONUCLEASE_EXONUCLEASE_PHOSPHATASE DOMAIN-CONTAINING PROTEIN"/>
    <property type="match status" value="1"/>
</dbReference>
<evidence type="ECO:0000313" key="3">
    <source>
        <dbReference type="Proteomes" id="UP001314205"/>
    </source>
</evidence>
<reference evidence="2 3" key="1">
    <citation type="submission" date="2023-11" db="EMBL/GenBank/DDBJ databases">
        <authorList>
            <person name="Hedman E."/>
            <person name="Englund M."/>
            <person name="Stromberg M."/>
            <person name="Nyberg Akerstrom W."/>
            <person name="Nylinder S."/>
            <person name="Jareborg N."/>
            <person name="Kallberg Y."/>
            <person name="Kronander E."/>
        </authorList>
    </citation>
    <scope>NUCLEOTIDE SEQUENCE [LARGE SCALE GENOMIC DNA]</scope>
</reference>
<sequence length="464" mass="53574">MHEMIKYINDNQCDIVFNSVPYVGKDNAMKCIPNYNIYQYPTAHRVKACLLVRQNIGCTLGISKYSTSNLCIVQIDIGGKKLFLISVYIEPKKDEINTLNSLEIFLQENSNHTHIICGDFNGWHPMWGSIRSNRHGNMIVDLITTTNLILCNSGNVPTYETVTHKTHRESIIDLTLTSNSSTNKISNWKVVLDAAPSSSHNGITFDLSVNNSSLNKPKKLSTFKYNTQNIKWDEIIEQFKSELTINLDLNINIENLSTSQLDNYITKLIVSLQNVSDKLFLRKSKVKNRAPWWNDNIEKLKQKVIKNHHKIQQTKRSKKSITELLLEKQNLKTEYSQAIRMASTEHFRDFCNKQGKEDVWSVTNRLLKTTPIAQPPTTLKTKAGKYTKTTYETAETFLNEYFPDDERHTCLRHMQLRNSFNKIPDTPPDTPFTVEEVLESLKSMNPKKITWYRPSHIGYMSKIY</sequence>
<dbReference type="Proteomes" id="UP001314205">
    <property type="component" value="Unassembled WGS sequence"/>
</dbReference>
<accession>A0AAV1LRS2</accession>
<dbReference type="InterPro" id="IPR005135">
    <property type="entry name" value="Endo/exonuclease/phosphatase"/>
</dbReference>
<feature type="domain" description="Endonuclease/exonuclease/phosphatase" evidence="1">
    <location>
        <begin position="83"/>
        <end position="203"/>
    </location>
</feature>
<proteinExistence type="predicted"/>
<evidence type="ECO:0000259" key="1">
    <source>
        <dbReference type="Pfam" id="PF14529"/>
    </source>
</evidence>
<dbReference type="SUPFAM" id="SSF56219">
    <property type="entry name" value="DNase I-like"/>
    <property type="match status" value="1"/>
</dbReference>
<dbReference type="Pfam" id="PF14529">
    <property type="entry name" value="Exo_endo_phos_2"/>
    <property type="match status" value="1"/>
</dbReference>
<gene>
    <name evidence="2" type="ORF">PARMNEM_LOCUS15995</name>
</gene>
<comment type="caution">
    <text evidence="2">The sequence shown here is derived from an EMBL/GenBank/DDBJ whole genome shotgun (WGS) entry which is preliminary data.</text>
</comment>
<dbReference type="AlphaFoldDB" id="A0AAV1LRS2"/>
<evidence type="ECO:0000313" key="2">
    <source>
        <dbReference type="EMBL" id="CAK1596679.1"/>
    </source>
</evidence>
<name>A0AAV1LRS2_9NEOP</name>
<protein>
    <recommendedName>
        <fullName evidence="1">Endonuclease/exonuclease/phosphatase domain-containing protein</fullName>
    </recommendedName>
</protein>
<dbReference type="GO" id="GO:0003824">
    <property type="term" value="F:catalytic activity"/>
    <property type="evidence" value="ECO:0007669"/>
    <property type="project" value="InterPro"/>
</dbReference>
<dbReference type="EMBL" id="CAVLGL010000093">
    <property type="protein sequence ID" value="CAK1596679.1"/>
    <property type="molecule type" value="Genomic_DNA"/>
</dbReference>
<dbReference type="PANTHER" id="PTHR33273">
    <property type="entry name" value="DOMAIN-CONTAINING PROTEIN, PUTATIVE-RELATED"/>
    <property type="match status" value="1"/>
</dbReference>
<dbReference type="Gene3D" id="3.60.10.10">
    <property type="entry name" value="Endonuclease/exonuclease/phosphatase"/>
    <property type="match status" value="1"/>
</dbReference>